<gene>
    <name evidence="4" type="ORF">AX774_g1196</name>
</gene>
<keyword evidence="1" id="KW-0479">Metal-binding</keyword>
<accession>A0A1R1PWC6</accession>
<dbReference type="PANTHER" id="PTHR46771">
    <property type="entry name" value="DETERIN"/>
    <property type="match status" value="1"/>
</dbReference>
<keyword evidence="5" id="KW-1185">Reference proteome</keyword>
<sequence>MKFKSGWKYYYESRFDTFVELKWPYIDDDGYKAQPESLASAGFYFNPSGEHPDNVKCAYCDKELGEWTKNDDPFQVHYEHSQACIWAKVHCRQRVCMNEGEKFIGWKTKKVAEKIALAGYINDIESRLMTFADHWTQMGRNKWRLSPVKLNTKSDPSRNHEKNGMEKAILNGQRVYRKPPLPSFKKGKLENAHKPSSQPPMNFTPQKNTGSQPSTQFGSYTNNNTSNNHQTGQELVDSRKPGFRIAFKNPKKTNTLNLQSPALEDVEMEDVMPTQPNDVNNKNAVAGNNTISPYPAPHYPHSEIYSDEQLNMTVEEYIRSLHLENLNSLEAESKRKIDHLRSLAKQLRSDLGSL</sequence>
<dbReference type="CDD" id="cd00022">
    <property type="entry name" value="BIR"/>
    <property type="match status" value="1"/>
</dbReference>
<comment type="caution">
    <text evidence="4">The sequence shown here is derived from an EMBL/GenBank/DDBJ whole genome shotgun (WGS) entry which is preliminary data.</text>
</comment>
<dbReference type="SMART" id="SM00238">
    <property type="entry name" value="BIR"/>
    <property type="match status" value="1"/>
</dbReference>
<dbReference type="PANTHER" id="PTHR46771:SF5">
    <property type="entry name" value="DETERIN"/>
    <property type="match status" value="1"/>
</dbReference>
<dbReference type="Proteomes" id="UP000188320">
    <property type="component" value="Unassembled WGS sequence"/>
</dbReference>
<dbReference type="GO" id="GO:0046872">
    <property type="term" value="F:metal ion binding"/>
    <property type="evidence" value="ECO:0007669"/>
    <property type="project" value="UniProtKB-KW"/>
</dbReference>
<dbReference type="Gene3D" id="1.10.1170.10">
    <property type="entry name" value="Inhibitor Of Apoptosis Protein (2mihbC-IAP-1), Chain A"/>
    <property type="match status" value="1"/>
</dbReference>
<dbReference type="InterPro" id="IPR051190">
    <property type="entry name" value="Baculoviral_IAP"/>
</dbReference>
<dbReference type="EMBL" id="LSSK01000098">
    <property type="protein sequence ID" value="OMH85271.1"/>
    <property type="molecule type" value="Genomic_DNA"/>
</dbReference>
<evidence type="ECO:0000313" key="4">
    <source>
        <dbReference type="EMBL" id="OMH85271.1"/>
    </source>
</evidence>
<name>A0A1R1PWC6_ZANCU</name>
<protein>
    <submittedName>
        <fullName evidence="4">Protein bir1</fullName>
    </submittedName>
</protein>
<proteinExistence type="predicted"/>
<evidence type="ECO:0000313" key="5">
    <source>
        <dbReference type="Proteomes" id="UP000188320"/>
    </source>
</evidence>
<evidence type="ECO:0000256" key="2">
    <source>
        <dbReference type="ARBA" id="ARBA00022833"/>
    </source>
</evidence>
<dbReference type="AlphaFoldDB" id="A0A1R1PWC6"/>
<feature type="compositionally biased region" description="Polar residues" evidence="3">
    <location>
        <begin position="194"/>
        <end position="233"/>
    </location>
</feature>
<evidence type="ECO:0000256" key="1">
    <source>
        <dbReference type="ARBA" id="ARBA00022723"/>
    </source>
</evidence>
<reference evidence="5" key="1">
    <citation type="submission" date="2017-01" db="EMBL/GenBank/DDBJ databases">
        <authorList>
            <person name="Wang Y."/>
            <person name="White M."/>
            <person name="Kvist S."/>
            <person name="Moncalvo J.-M."/>
        </authorList>
    </citation>
    <scope>NUCLEOTIDE SEQUENCE [LARGE SCALE GENOMIC DNA]</scope>
    <source>
        <strain evidence="5">COL-18-3</strain>
    </source>
</reference>
<evidence type="ECO:0000256" key="3">
    <source>
        <dbReference type="SAM" id="MobiDB-lite"/>
    </source>
</evidence>
<dbReference type="SUPFAM" id="SSF57924">
    <property type="entry name" value="Inhibitor of apoptosis (IAP) repeat"/>
    <property type="match status" value="1"/>
</dbReference>
<feature type="compositionally biased region" description="Basic and acidic residues" evidence="3">
    <location>
        <begin position="155"/>
        <end position="165"/>
    </location>
</feature>
<dbReference type="PROSITE" id="PS50143">
    <property type="entry name" value="BIR_REPEAT_2"/>
    <property type="match status" value="1"/>
</dbReference>
<feature type="region of interest" description="Disordered" evidence="3">
    <location>
        <begin position="149"/>
        <end position="235"/>
    </location>
</feature>
<dbReference type="OrthoDB" id="2196114at2759"/>
<dbReference type="InterPro" id="IPR001370">
    <property type="entry name" value="BIR_rpt"/>
</dbReference>
<organism evidence="4 5">
    <name type="scientific">Zancudomyces culisetae</name>
    <name type="common">Gut fungus</name>
    <name type="synonym">Smittium culisetae</name>
    <dbReference type="NCBI Taxonomy" id="1213189"/>
    <lineage>
        <taxon>Eukaryota</taxon>
        <taxon>Fungi</taxon>
        <taxon>Fungi incertae sedis</taxon>
        <taxon>Zoopagomycota</taxon>
        <taxon>Kickxellomycotina</taxon>
        <taxon>Harpellomycetes</taxon>
        <taxon>Harpellales</taxon>
        <taxon>Legeriomycetaceae</taxon>
        <taxon>Zancudomyces</taxon>
    </lineage>
</organism>
<keyword evidence="2" id="KW-0862">Zinc</keyword>
<dbReference type="Pfam" id="PF00653">
    <property type="entry name" value="BIR"/>
    <property type="match status" value="1"/>
</dbReference>